<evidence type="ECO:0000259" key="15">
    <source>
        <dbReference type="Pfam" id="PF00324"/>
    </source>
</evidence>
<sequence>GGGGAHENYAYTDTHTNTYYSRTFGHNTLDPVPNYNYYCRTGTIHGKKAARATIYDLHATYVKDPSAVPSTLHHVYGDAVLEDLPDGEPVEEVKPPEPVLFGWFRGVMMRVIVNIWGVLMYLRLPWITAQAGIGLTWVIVLVAVIITSISGLSISAISNNGKVARGGTYFMVSRTLGYELGAPFGILYSFAAAVGIAMHTVGFAETLRDILHASNLIMVDKVNDIRIIGVITVTFLLGIAMAGLAWENKAQLIFFVLIIISLLNYLLGTVIPATPEKMSKGFFNYNAKIFAENFTPVFRNTEFFRLFGVFFPAVTGILAGANICGDLKDPASAIPKGTLLAILTTALSYLIINTTIGAVMLRDASGLLSDSFAWVCNGSSKLACELGWNFTACSLFRPDTTSPCTFGFVNNYQVMAMVSAWAPLIYAGIFGAALSSALANLISAPKCFQGVARDNIYPGISIFGKGFGRNQEPLFGYLLAYLISICFIIIAELNIIAPIISCFFIISYTILNFSCFHASFIKTPGETELMQMPIDVEGMQLAAQRLPHSMSLSMSSVELQCVVITGEYQQLLWSLFADVNWGSSMQAMSFNTALYTNLTLDRELYHVKNYRPNCLVLTGPPNLRPALVDFVGTFTKDIGLMVCGNILVGPKGEKVKELLESKHNEWLHRRKVNAFYTGFVATNMQDGAFGLLQSTGIGKLCPNILIMGFKNMWQEEEPINMHHYIQIIHDVFDLNMSLGILRVKEGIDITSMPETHDERLIAPNVIGSASSVSCGTILTAKFSDEIRDIFFKTMPSIVRRNLKDSDQHPGSRIFLKTNKGFTLTEGAVQEGMPQISTVFQFSQGKRTIDIYWLFDDGGLTLLLPYLLSKKKRWRHCKIRVFMGGKLDRLEEDKQNMTRLITRFRLDVDDVIILTDINKKPRTEKIKQFEDMISPFRLNDGFKEEAEVEELRRDCPWKVSDHELLSLRDKTNRQLKLNELMIQNSNDAALIVVSLPMIKKGRCPSALGMAWLEVLSRDLPPVLIMRGNHVNVLTIYS</sequence>
<evidence type="ECO:0000256" key="14">
    <source>
        <dbReference type="SAM" id="Phobius"/>
    </source>
</evidence>
<keyword evidence="10 14" id="KW-0472">Membrane</keyword>
<evidence type="ECO:0000256" key="2">
    <source>
        <dbReference type="ARBA" id="ARBA00010593"/>
    </source>
</evidence>
<dbReference type="InterPro" id="IPR018491">
    <property type="entry name" value="SLC12_C"/>
</dbReference>
<dbReference type="GO" id="GO:1990573">
    <property type="term" value="P:potassium ion import across plasma membrane"/>
    <property type="evidence" value="ECO:0007669"/>
    <property type="project" value="TreeGrafter"/>
</dbReference>
<feature type="domain" description="Amino acid permease/ SLC12A" evidence="15">
    <location>
        <begin position="106"/>
        <end position="615"/>
    </location>
</feature>
<evidence type="ECO:0000256" key="8">
    <source>
        <dbReference type="ARBA" id="ARBA00023053"/>
    </source>
</evidence>
<evidence type="ECO:0000259" key="17">
    <source>
        <dbReference type="Pfam" id="PF08403"/>
    </source>
</evidence>
<feature type="transmembrane region" description="Helical" evidence="14">
    <location>
        <begin position="252"/>
        <end position="273"/>
    </location>
</feature>
<keyword evidence="6" id="KW-0769">Symport</keyword>
<evidence type="ECO:0000259" key="16">
    <source>
        <dbReference type="Pfam" id="PF03522"/>
    </source>
</evidence>
<dbReference type="GO" id="GO:0055078">
    <property type="term" value="P:sodium ion homeostasis"/>
    <property type="evidence" value="ECO:0007669"/>
    <property type="project" value="TreeGrafter"/>
</dbReference>
<evidence type="ECO:0000256" key="6">
    <source>
        <dbReference type="ARBA" id="ARBA00022847"/>
    </source>
</evidence>
<comment type="subcellular location">
    <subcellularLocation>
        <location evidence="1">Cell membrane</location>
        <topology evidence="1">Multi-pass membrane protein</topology>
    </subcellularLocation>
</comment>
<feature type="transmembrane region" description="Helical" evidence="14">
    <location>
        <begin position="478"/>
        <end position="511"/>
    </location>
</feature>
<evidence type="ECO:0000256" key="10">
    <source>
        <dbReference type="ARBA" id="ARBA00023136"/>
    </source>
</evidence>
<keyword evidence="12" id="KW-0739">Sodium transport</keyword>
<evidence type="ECO:0000256" key="11">
    <source>
        <dbReference type="ARBA" id="ARBA00023180"/>
    </source>
</evidence>
<dbReference type="InterPro" id="IPR004841">
    <property type="entry name" value="AA-permease/SLC12A_dom"/>
</dbReference>
<keyword evidence="11" id="KW-0325">Glycoprotein</keyword>
<evidence type="ECO:0000256" key="12">
    <source>
        <dbReference type="ARBA" id="ARBA00023201"/>
    </source>
</evidence>
<keyword evidence="5 14" id="KW-0812">Transmembrane</keyword>
<feature type="domain" description="Amino acid permease N-terminal" evidence="17">
    <location>
        <begin position="13"/>
        <end position="69"/>
    </location>
</feature>
<feature type="transmembrane region" description="Helical" evidence="14">
    <location>
        <begin position="134"/>
        <end position="157"/>
    </location>
</feature>
<evidence type="ECO:0000256" key="7">
    <source>
        <dbReference type="ARBA" id="ARBA00022989"/>
    </source>
</evidence>
<keyword evidence="13" id="KW-0868">Chloride</keyword>
<feature type="transmembrane region" description="Helical" evidence="14">
    <location>
        <begin position="338"/>
        <end position="361"/>
    </location>
</feature>
<evidence type="ECO:0000256" key="13">
    <source>
        <dbReference type="ARBA" id="ARBA00023214"/>
    </source>
</evidence>
<dbReference type="NCBIfam" id="TIGR00930">
    <property type="entry name" value="2a30"/>
    <property type="match status" value="1"/>
</dbReference>
<dbReference type="InterPro" id="IPR013612">
    <property type="entry name" value="AA_permease_N"/>
</dbReference>
<evidence type="ECO:0000256" key="4">
    <source>
        <dbReference type="ARBA" id="ARBA00022475"/>
    </source>
</evidence>
<feature type="transmembrane region" description="Helical" evidence="14">
    <location>
        <begin position="103"/>
        <end position="122"/>
    </location>
</feature>
<dbReference type="Pfam" id="PF00324">
    <property type="entry name" value="AA_permease"/>
    <property type="match status" value="1"/>
</dbReference>
<dbReference type="PANTHER" id="PTHR11827">
    <property type="entry name" value="SOLUTE CARRIER FAMILY 12, CATION COTRANSPORTERS"/>
    <property type="match status" value="1"/>
</dbReference>
<reference evidence="18" key="2">
    <citation type="submission" date="2025-09" db="UniProtKB">
        <authorList>
            <consortium name="Ensembl"/>
        </authorList>
    </citation>
    <scope>IDENTIFICATION</scope>
</reference>
<keyword evidence="9" id="KW-0406">Ion transport</keyword>
<dbReference type="GO" id="GO:0008511">
    <property type="term" value="F:sodium:potassium:chloride symporter activity"/>
    <property type="evidence" value="ECO:0007669"/>
    <property type="project" value="TreeGrafter"/>
</dbReference>
<feature type="transmembrane region" description="Helical" evidence="14">
    <location>
        <begin position="180"/>
        <end position="204"/>
    </location>
</feature>
<evidence type="ECO:0000313" key="18">
    <source>
        <dbReference type="Ensembl" id="ENSPMAP00000003038.1"/>
    </source>
</evidence>
<dbReference type="PANTHER" id="PTHR11827:SF9">
    <property type="entry name" value="SOLUTE CARRIER FAMILY 12 MEMBER 3"/>
    <property type="match status" value="1"/>
</dbReference>
<keyword evidence="4" id="KW-1003">Cell membrane</keyword>
<keyword evidence="8" id="KW-0915">Sodium</keyword>
<dbReference type="Pfam" id="PF03522">
    <property type="entry name" value="SLC12"/>
    <property type="match status" value="1"/>
</dbReference>
<dbReference type="OMA" id="PHNLENY"/>
<evidence type="ECO:0000256" key="3">
    <source>
        <dbReference type="ARBA" id="ARBA00022448"/>
    </source>
</evidence>
<proteinExistence type="inferred from homology"/>
<dbReference type="GO" id="GO:0055064">
    <property type="term" value="P:chloride ion homeostasis"/>
    <property type="evidence" value="ECO:0007669"/>
    <property type="project" value="TreeGrafter"/>
</dbReference>
<organism evidence="18">
    <name type="scientific">Petromyzon marinus</name>
    <name type="common">Sea lamprey</name>
    <dbReference type="NCBI Taxonomy" id="7757"/>
    <lineage>
        <taxon>Eukaryota</taxon>
        <taxon>Metazoa</taxon>
        <taxon>Chordata</taxon>
        <taxon>Craniata</taxon>
        <taxon>Vertebrata</taxon>
        <taxon>Cyclostomata</taxon>
        <taxon>Hyperoartia</taxon>
        <taxon>Petromyzontiformes</taxon>
        <taxon>Petromyzontidae</taxon>
        <taxon>Petromyzon</taxon>
    </lineage>
</organism>
<feature type="transmembrane region" description="Helical" evidence="14">
    <location>
        <begin position="420"/>
        <end position="443"/>
    </location>
</feature>
<dbReference type="Gene3D" id="1.20.1740.10">
    <property type="entry name" value="Amino acid/polyamine transporter I"/>
    <property type="match status" value="1"/>
</dbReference>
<dbReference type="InterPro" id="IPR004842">
    <property type="entry name" value="SLC12A_fam"/>
</dbReference>
<reference evidence="18" key="1">
    <citation type="submission" date="2025-08" db="UniProtKB">
        <authorList>
            <consortium name="Ensembl"/>
        </authorList>
    </citation>
    <scope>IDENTIFICATION</scope>
</reference>
<feature type="domain" description="SLC12A transporter C-terminal" evidence="16">
    <location>
        <begin position="624"/>
        <end position="1036"/>
    </location>
</feature>
<dbReference type="GO" id="GO:0055075">
    <property type="term" value="P:potassium ion homeostasis"/>
    <property type="evidence" value="ECO:0007669"/>
    <property type="project" value="TreeGrafter"/>
</dbReference>
<evidence type="ECO:0000256" key="9">
    <source>
        <dbReference type="ARBA" id="ARBA00023065"/>
    </source>
</evidence>
<evidence type="ECO:0000256" key="1">
    <source>
        <dbReference type="ARBA" id="ARBA00004651"/>
    </source>
</evidence>
<dbReference type="AlphaFoldDB" id="S4RCV6"/>
<dbReference type="STRING" id="7757.ENSPMAP00000003038"/>
<keyword evidence="7 14" id="KW-1133">Transmembrane helix</keyword>
<feature type="transmembrane region" description="Helical" evidence="14">
    <location>
        <begin position="225"/>
        <end position="246"/>
    </location>
</feature>
<evidence type="ECO:0008006" key="19">
    <source>
        <dbReference type="Google" id="ProtNLM"/>
    </source>
</evidence>
<dbReference type="Pfam" id="PF08403">
    <property type="entry name" value="AA_permease_N"/>
    <property type="match status" value="1"/>
</dbReference>
<protein>
    <recommendedName>
        <fullName evidence="19">Solute carrier family 12 member 3</fullName>
    </recommendedName>
</protein>
<dbReference type="Ensembl" id="ENSPMAT00000003053.1">
    <property type="protein sequence ID" value="ENSPMAP00000003038.1"/>
    <property type="gene ID" value="ENSPMAG00000002656.1"/>
</dbReference>
<name>S4RCV6_PETMA</name>
<dbReference type="GO" id="GO:0016324">
    <property type="term" value="C:apical plasma membrane"/>
    <property type="evidence" value="ECO:0007669"/>
    <property type="project" value="TreeGrafter"/>
</dbReference>
<dbReference type="GO" id="GO:0006884">
    <property type="term" value="P:cell volume homeostasis"/>
    <property type="evidence" value="ECO:0007669"/>
    <property type="project" value="TreeGrafter"/>
</dbReference>
<dbReference type="HOGENOM" id="CLU_001883_0_0_1"/>
<comment type="similarity">
    <text evidence="2">Belongs to the SLC12A transporter family.</text>
</comment>
<accession>S4RCV6</accession>
<dbReference type="GeneTree" id="ENSGT00940000155044"/>
<evidence type="ECO:0000256" key="5">
    <source>
        <dbReference type="ARBA" id="ARBA00022692"/>
    </source>
</evidence>
<keyword evidence="3" id="KW-0813">Transport</keyword>